<gene>
    <name evidence="2" type="ORF">PCOR1329_LOCUS30497</name>
</gene>
<dbReference type="Proteomes" id="UP001189429">
    <property type="component" value="Unassembled WGS sequence"/>
</dbReference>
<proteinExistence type="predicted"/>
<feature type="region of interest" description="Disordered" evidence="1">
    <location>
        <begin position="1"/>
        <end position="25"/>
    </location>
</feature>
<comment type="caution">
    <text evidence="2">The sequence shown here is derived from an EMBL/GenBank/DDBJ whole genome shotgun (WGS) entry which is preliminary data.</text>
</comment>
<keyword evidence="3" id="KW-1185">Reference proteome</keyword>
<reference evidence="2" key="1">
    <citation type="submission" date="2023-10" db="EMBL/GenBank/DDBJ databases">
        <authorList>
            <person name="Chen Y."/>
            <person name="Shah S."/>
            <person name="Dougan E. K."/>
            <person name="Thang M."/>
            <person name="Chan C."/>
        </authorList>
    </citation>
    <scope>NUCLEOTIDE SEQUENCE [LARGE SCALE GENOMIC DNA]</scope>
</reference>
<sequence length="465" mass="49465">APGRPQLGGEMPRRPARPHGDAAAASEAQLRFVLAPSLRSPGGGPGGPAWAEVAQGLARAGIADSLALRRAACRRLARAPDSGAGEAPGNGAWQLPGGEEELLGLLRRIASLEALIAVVHAQFAEPARRRQATSELLSAGVGSLGAMSAGSGSPSPELSGDLWQHGALEQLAERATRAEARQQCVWSRCAMEEFGVRPVLVTAPHNAYLLRDGQQVHVLEEYTSWIARAIARELTGATICWTQQAQWHTEMLHALGQRRRLLGKAQSAGELLDPRNRDPNYLLPSELAGNPWFLKLREWASHAPPSRALHLDVHGCRDPPKHPAHAMLGFGAMRQHAERLPELERRAGLDRVGAFARALEGGVGALLAGLLGVPPGEAVVITGLTQAVDELGNPVATLQGAWPPGVGRLTQTQQSVSYAGVGHALQLELSWTLRHELVKDPAALAQLACTIRDIWLRVSSAGTSI</sequence>
<name>A0ABN9SL50_9DINO</name>
<organism evidence="2 3">
    <name type="scientific">Prorocentrum cordatum</name>
    <dbReference type="NCBI Taxonomy" id="2364126"/>
    <lineage>
        <taxon>Eukaryota</taxon>
        <taxon>Sar</taxon>
        <taxon>Alveolata</taxon>
        <taxon>Dinophyceae</taxon>
        <taxon>Prorocentrales</taxon>
        <taxon>Prorocentraceae</taxon>
        <taxon>Prorocentrum</taxon>
    </lineage>
</organism>
<dbReference type="EMBL" id="CAUYUJ010011736">
    <property type="protein sequence ID" value="CAK0832497.1"/>
    <property type="molecule type" value="Genomic_DNA"/>
</dbReference>
<feature type="non-terminal residue" evidence="2">
    <location>
        <position position="1"/>
    </location>
</feature>
<evidence type="ECO:0000313" key="2">
    <source>
        <dbReference type="EMBL" id="CAK0832497.1"/>
    </source>
</evidence>
<accession>A0ABN9SL50</accession>
<protein>
    <submittedName>
        <fullName evidence="2">Uncharacterized protein</fullName>
    </submittedName>
</protein>
<evidence type="ECO:0000313" key="3">
    <source>
        <dbReference type="Proteomes" id="UP001189429"/>
    </source>
</evidence>
<evidence type="ECO:0000256" key="1">
    <source>
        <dbReference type="SAM" id="MobiDB-lite"/>
    </source>
</evidence>